<dbReference type="PANTHER" id="PTHR12697:SF5">
    <property type="entry name" value="DEOXYHYPUSINE HYDROXYLASE"/>
    <property type="match status" value="1"/>
</dbReference>
<evidence type="ECO:0000313" key="11">
    <source>
        <dbReference type="EMBL" id="KAJ3181439.1"/>
    </source>
</evidence>
<dbReference type="AlphaFoldDB" id="A0AAD5TMV4"/>
<keyword evidence="5 9" id="KW-0560">Oxidoreductase</keyword>
<evidence type="ECO:0000256" key="5">
    <source>
        <dbReference type="ARBA" id="ARBA00023002"/>
    </source>
</evidence>
<organism evidence="11 12">
    <name type="scientific">Geranomyces variabilis</name>
    <dbReference type="NCBI Taxonomy" id="109894"/>
    <lineage>
        <taxon>Eukaryota</taxon>
        <taxon>Fungi</taxon>
        <taxon>Fungi incertae sedis</taxon>
        <taxon>Chytridiomycota</taxon>
        <taxon>Chytridiomycota incertae sedis</taxon>
        <taxon>Chytridiomycetes</taxon>
        <taxon>Spizellomycetales</taxon>
        <taxon>Powellomycetaceae</taxon>
        <taxon>Geranomyces</taxon>
    </lineage>
</organism>
<sequence>MTTSPHPEPSAPPTAADAKTYASLNAQLNDPTVPLAQRFRALFTLKSLNTPRSVEIIARGFADDSALLKHELAYVLGQMRNPCALPALVSVLETLEEDPMVRHEAAEAMGAIGLEESLPILTQYRDNDASRAVRETCVLAIEKIIHDNAQKSCASSAPSAGGKTTEQSEASPYTSVDPAPAVDEKKTTAELRDMLLNAGLSLFKRYRAMFALRNRGDVESVLALAEGLEDDSALFRHEIGYIFGQMQHPASVPALIKCLSNTVEEGMVRHECAEALGSIAEPECLEALKLFVNDPERVVRESCIVGLDMYEHETSGAFQYADGLIKPLIMSRNSVGLDHVM</sequence>
<keyword evidence="3 9" id="KW-0479">Metal-binding</keyword>
<accession>A0AAD5TMV4</accession>
<dbReference type="EMBL" id="JADGJQ010000012">
    <property type="protein sequence ID" value="KAJ3181439.1"/>
    <property type="molecule type" value="Genomic_DNA"/>
</dbReference>
<dbReference type="GO" id="GO:0005634">
    <property type="term" value="C:nucleus"/>
    <property type="evidence" value="ECO:0007669"/>
    <property type="project" value="UniProtKB-SubCell"/>
</dbReference>
<evidence type="ECO:0000256" key="10">
    <source>
        <dbReference type="SAM" id="MobiDB-lite"/>
    </source>
</evidence>
<dbReference type="InterPro" id="IPR004155">
    <property type="entry name" value="PBS_lyase_HEAT"/>
</dbReference>
<protein>
    <recommendedName>
        <fullName evidence="9">Deoxyhypusine hydroxylase</fullName>
        <shortName evidence="9">DOHH</shortName>
        <ecNumber evidence="9">1.14.99.29</ecNumber>
    </recommendedName>
    <alternativeName>
        <fullName evidence="9">Deoxyhypusine dioxygenase</fullName>
    </alternativeName>
    <alternativeName>
        <fullName evidence="9">Deoxyhypusine monooxygenase</fullName>
    </alternativeName>
</protein>
<dbReference type="InterPro" id="IPR027517">
    <property type="entry name" value="Deoxyhypusine_hydroxylase"/>
</dbReference>
<evidence type="ECO:0000256" key="3">
    <source>
        <dbReference type="ARBA" id="ARBA00022723"/>
    </source>
</evidence>
<comment type="similarity">
    <text evidence="9">Belongs to the deoxyhypusine hydroxylase family.</text>
</comment>
<keyword evidence="6 9" id="KW-0408">Iron</keyword>
<feature type="binding site" evidence="9">
    <location>
        <position position="70"/>
    </location>
    <ligand>
        <name>Fe cation</name>
        <dbReference type="ChEBI" id="CHEBI:24875"/>
        <label>1</label>
    </ligand>
</feature>
<keyword evidence="9" id="KW-0539">Nucleus</keyword>
<evidence type="ECO:0000256" key="7">
    <source>
        <dbReference type="ARBA" id="ARBA00023033"/>
    </source>
</evidence>
<feature type="binding site" evidence="9">
    <location>
        <position position="270"/>
    </location>
    <ligand>
        <name>Fe cation</name>
        <dbReference type="ChEBI" id="CHEBI:24875"/>
        <label>2</label>
    </ligand>
</feature>
<dbReference type="GO" id="GO:0019135">
    <property type="term" value="F:deoxyhypusine monooxygenase activity"/>
    <property type="evidence" value="ECO:0007669"/>
    <property type="project" value="UniProtKB-UniRule"/>
</dbReference>
<dbReference type="GO" id="GO:0046872">
    <property type="term" value="F:metal ion binding"/>
    <property type="evidence" value="ECO:0007669"/>
    <property type="project" value="UniProtKB-KW"/>
</dbReference>
<comment type="catalytic activity">
    <reaction evidence="1 9">
        <text>[eIF5A protein]-deoxyhypusine + AH2 + O2 = [eIF5A protein]-hypusine + A + H2O</text>
        <dbReference type="Rhea" id="RHEA:14101"/>
        <dbReference type="Rhea" id="RHEA-COMP:10144"/>
        <dbReference type="Rhea" id="RHEA-COMP:12592"/>
        <dbReference type="ChEBI" id="CHEBI:13193"/>
        <dbReference type="ChEBI" id="CHEBI:15377"/>
        <dbReference type="ChEBI" id="CHEBI:15379"/>
        <dbReference type="ChEBI" id="CHEBI:17499"/>
        <dbReference type="ChEBI" id="CHEBI:82657"/>
        <dbReference type="ChEBI" id="CHEBI:91175"/>
        <dbReference type="EC" id="1.14.99.29"/>
    </reaction>
</comment>
<comment type="cofactor">
    <cofactor evidence="9">
        <name>Fe(2+)</name>
        <dbReference type="ChEBI" id="CHEBI:29033"/>
    </cofactor>
    <text evidence="9">Binds 2 Fe(2+) ions per subunit.</text>
</comment>
<dbReference type="EC" id="1.14.99.29" evidence="9"/>
<dbReference type="PANTHER" id="PTHR12697">
    <property type="entry name" value="PBS LYASE HEAT-LIKE PROTEIN"/>
    <property type="match status" value="1"/>
</dbReference>
<gene>
    <name evidence="9" type="primary">LIA1</name>
    <name evidence="11" type="ORF">HDU87_001047</name>
</gene>
<name>A0AAD5TMV4_9FUNG</name>
<feature type="binding site" evidence="9">
    <location>
        <position position="271"/>
    </location>
    <ligand>
        <name>Fe cation</name>
        <dbReference type="ChEBI" id="CHEBI:24875"/>
        <label>2</label>
    </ligand>
</feature>
<dbReference type="SUPFAM" id="SSF48371">
    <property type="entry name" value="ARM repeat"/>
    <property type="match status" value="1"/>
</dbReference>
<feature type="binding site" evidence="9">
    <location>
        <position position="103"/>
    </location>
    <ligand>
        <name>Fe cation</name>
        <dbReference type="ChEBI" id="CHEBI:24875"/>
        <label>1</label>
    </ligand>
</feature>
<evidence type="ECO:0000256" key="8">
    <source>
        <dbReference type="ARBA" id="ARBA00023256"/>
    </source>
</evidence>
<keyword evidence="12" id="KW-1185">Reference proteome</keyword>
<feature type="binding site" evidence="9">
    <location>
        <position position="237"/>
    </location>
    <ligand>
        <name>Fe cation</name>
        <dbReference type="ChEBI" id="CHEBI:24875"/>
        <label>2</label>
    </ligand>
</feature>
<evidence type="ECO:0000256" key="4">
    <source>
        <dbReference type="ARBA" id="ARBA00022737"/>
    </source>
</evidence>
<proteinExistence type="inferred from homology"/>
<dbReference type="Proteomes" id="UP001212152">
    <property type="component" value="Unassembled WGS sequence"/>
</dbReference>
<dbReference type="InterPro" id="IPR011989">
    <property type="entry name" value="ARM-like"/>
</dbReference>
<reference evidence="11" key="1">
    <citation type="submission" date="2020-05" db="EMBL/GenBank/DDBJ databases">
        <title>Phylogenomic resolution of chytrid fungi.</title>
        <authorList>
            <person name="Stajich J.E."/>
            <person name="Amses K."/>
            <person name="Simmons R."/>
            <person name="Seto K."/>
            <person name="Myers J."/>
            <person name="Bonds A."/>
            <person name="Quandt C.A."/>
            <person name="Barry K."/>
            <person name="Liu P."/>
            <person name="Grigoriev I."/>
            <person name="Longcore J.E."/>
            <person name="James T.Y."/>
        </authorList>
    </citation>
    <scope>NUCLEOTIDE SEQUENCE</scope>
    <source>
        <strain evidence="11">JEL0379</strain>
    </source>
</reference>
<evidence type="ECO:0000256" key="9">
    <source>
        <dbReference type="HAMAP-Rule" id="MF_03101"/>
    </source>
</evidence>
<dbReference type="FunFam" id="1.25.10.10:FF:000099">
    <property type="entry name" value="Deoxyhypusine hydroxylase"/>
    <property type="match status" value="1"/>
</dbReference>
<dbReference type="SMART" id="SM00567">
    <property type="entry name" value="EZ_HEAT"/>
    <property type="match status" value="6"/>
</dbReference>
<feature type="binding site" evidence="9">
    <location>
        <position position="104"/>
    </location>
    <ligand>
        <name>Fe cation</name>
        <dbReference type="ChEBI" id="CHEBI:24875"/>
        <label>1</label>
    </ligand>
</feature>
<feature type="compositionally biased region" description="Polar residues" evidence="10">
    <location>
        <begin position="152"/>
        <end position="174"/>
    </location>
</feature>
<feature type="binding site" evidence="9">
    <location>
        <position position="71"/>
    </location>
    <ligand>
        <name>Fe cation</name>
        <dbReference type="ChEBI" id="CHEBI:24875"/>
        <label>1</label>
    </ligand>
</feature>
<keyword evidence="7 9" id="KW-0503">Monooxygenase</keyword>
<comment type="caution">
    <text evidence="11">The sequence shown here is derived from an EMBL/GenBank/DDBJ whole genome shotgun (WGS) entry which is preliminary data.</text>
</comment>
<comment type="function">
    <text evidence="9">Catalyzes the hydroxylation of the N(6)-(4-aminobutyl)-L-lysine intermediate to form hypusine, an essential post-translational modification only found in mature eIF-5A factor.</text>
</comment>
<evidence type="ECO:0000256" key="2">
    <source>
        <dbReference type="ARBA" id="ARBA00005041"/>
    </source>
</evidence>
<comment type="pathway">
    <text evidence="2 9">Protein modification; eIF5A hypusination.</text>
</comment>
<feature type="binding site" evidence="9">
    <location>
        <position position="238"/>
    </location>
    <ligand>
        <name>Fe cation</name>
        <dbReference type="ChEBI" id="CHEBI:24875"/>
        <label>2</label>
    </ligand>
</feature>
<feature type="region of interest" description="Disordered" evidence="10">
    <location>
        <begin position="152"/>
        <end position="182"/>
    </location>
</feature>
<comment type="subcellular location">
    <subcellularLocation>
        <location evidence="9">Cytoplasm</location>
    </subcellularLocation>
    <subcellularLocation>
        <location evidence="9">Nucleus</location>
    </subcellularLocation>
</comment>
<evidence type="ECO:0000313" key="12">
    <source>
        <dbReference type="Proteomes" id="UP001212152"/>
    </source>
</evidence>
<dbReference type="InterPro" id="IPR016024">
    <property type="entry name" value="ARM-type_fold"/>
</dbReference>
<dbReference type="Pfam" id="PF13646">
    <property type="entry name" value="HEAT_2"/>
    <property type="match status" value="2"/>
</dbReference>
<dbReference type="GO" id="GO:0005737">
    <property type="term" value="C:cytoplasm"/>
    <property type="evidence" value="ECO:0007669"/>
    <property type="project" value="UniProtKB-SubCell"/>
</dbReference>
<keyword evidence="9" id="KW-0963">Cytoplasm</keyword>
<dbReference type="Gene3D" id="1.25.10.10">
    <property type="entry name" value="Leucine-rich Repeat Variant"/>
    <property type="match status" value="2"/>
</dbReference>
<evidence type="ECO:0000256" key="1">
    <source>
        <dbReference type="ARBA" id="ARBA00000068"/>
    </source>
</evidence>
<keyword evidence="8 9" id="KW-0386">Hypusine biosynthesis</keyword>
<dbReference type="HAMAP" id="MF_03101">
    <property type="entry name" value="Deoxyhypusine_hydroxylase"/>
    <property type="match status" value="1"/>
</dbReference>
<evidence type="ECO:0000256" key="6">
    <source>
        <dbReference type="ARBA" id="ARBA00023004"/>
    </source>
</evidence>
<keyword evidence="4" id="KW-0677">Repeat</keyword>